<organism evidence="2">
    <name type="scientific">Ignisphaera aggregans</name>
    <dbReference type="NCBI Taxonomy" id="334771"/>
    <lineage>
        <taxon>Archaea</taxon>
        <taxon>Thermoproteota</taxon>
        <taxon>Thermoprotei</taxon>
        <taxon>Desulfurococcales</taxon>
        <taxon>Desulfurococcaceae</taxon>
        <taxon>Ignisphaera</taxon>
    </lineage>
</organism>
<proteinExistence type="predicted"/>
<sequence>MSYTRFLGPISISEDNSIIFKSLLLSIVLLLVLATTNGTICNGMYSSGDWFVYRVLHRVGSYECVLYQRVELVSVSSKHVSYGVSYMKICGDFWACADLLPLANKTLYISEDIDRGPESMALFIDPQYSGIYISNNTILQYYRGVLIYAANTTQLQQGECCRIAITYTIELVNSSRKDLFTAALQSSGISSVTIEREQKEKEKMILLVITSAIASFALGLLAGRYLSEMKLRRT</sequence>
<keyword evidence="1" id="KW-1133">Transmembrane helix</keyword>
<gene>
    <name evidence="2" type="ORF">ENO26_01755</name>
</gene>
<dbReference type="EMBL" id="DSEU01000008">
    <property type="protein sequence ID" value="HEM66288.1"/>
    <property type="molecule type" value="Genomic_DNA"/>
</dbReference>
<name>A0A7J2U0C4_9CREN</name>
<feature type="transmembrane region" description="Helical" evidence="1">
    <location>
        <begin position="204"/>
        <end position="226"/>
    </location>
</feature>
<reference evidence="2" key="1">
    <citation type="journal article" date="2020" name="mSystems">
        <title>Genome- and Community-Level Interaction Insights into Carbon Utilization and Element Cycling Functions of Hydrothermarchaeota in Hydrothermal Sediment.</title>
        <authorList>
            <person name="Zhou Z."/>
            <person name="Liu Y."/>
            <person name="Xu W."/>
            <person name="Pan J."/>
            <person name="Luo Z.H."/>
            <person name="Li M."/>
        </authorList>
    </citation>
    <scope>NUCLEOTIDE SEQUENCE [LARGE SCALE GENOMIC DNA]</scope>
    <source>
        <strain evidence="2">SpSt-125</strain>
    </source>
</reference>
<protein>
    <submittedName>
        <fullName evidence="2">Uncharacterized protein</fullName>
    </submittedName>
</protein>
<keyword evidence="1" id="KW-0812">Transmembrane</keyword>
<comment type="caution">
    <text evidence="2">The sequence shown here is derived from an EMBL/GenBank/DDBJ whole genome shotgun (WGS) entry which is preliminary data.</text>
</comment>
<evidence type="ECO:0000256" key="1">
    <source>
        <dbReference type="SAM" id="Phobius"/>
    </source>
</evidence>
<dbReference type="AlphaFoldDB" id="A0A7J2U0C4"/>
<evidence type="ECO:0000313" key="2">
    <source>
        <dbReference type="EMBL" id="HEM66288.1"/>
    </source>
</evidence>
<keyword evidence="1" id="KW-0472">Membrane</keyword>
<accession>A0A7J2U0C4</accession>